<feature type="transmembrane region" description="Helical" evidence="7">
    <location>
        <begin position="74"/>
        <end position="93"/>
    </location>
</feature>
<evidence type="ECO:0000256" key="6">
    <source>
        <dbReference type="ARBA" id="ARBA00023136"/>
    </source>
</evidence>
<organism evidence="9 10">
    <name type="scientific">Rossellomorea vietnamensis</name>
    <dbReference type="NCBI Taxonomy" id="218284"/>
    <lineage>
        <taxon>Bacteria</taxon>
        <taxon>Bacillati</taxon>
        <taxon>Bacillota</taxon>
        <taxon>Bacilli</taxon>
        <taxon>Bacillales</taxon>
        <taxon>Bacillaceae</taxon>
        <taxon>Rossellomorea</taxon>
    </lineage>
</organism>
<dbReference type="RefSeq" id="WP_060670368.1">
    <property type="nucleotide sequence ID" value="NZ_JBCNGU010000008.1"/>
</dbReference>
<feature type="transmembrane region" description="Helical" evidence="7">
    <location>
        <begin position="239"/>
        <end position="258"/>
    </location>
</feature>
<keyword evidence="3" id="KW-1003">Cell membrane</keyword>
<dbReference type="InterPro" id="IPR020846">
    <property type="entry name" value="MFS_dom"/>
</dbReference>
<feature type="transmembrane region" description="Helical" evidence="7">
    <location>
        <begin position="270"/>
        <end position="289"/>
    </location>
</feature>
<gene>
    <name evidence="9" type="ORF">AM506_02250</name>
</gene>
<dbReference type="Gene3D" id="1.20.1720.10">
    <property type="entry name" value="Multidrug resistance protein D"/>
    <property type="match status" value="1"/>
</dbReference>
<dbReference type="InterPro" id="IPR011701">
    <property type="entry name" value="MFS"/>
</dbReference>
<evidence type="ECO:0000256" key="1">
    <source>
        <dbReference type="ARBA" id="ARBA00004651"/>
    </source>
</evidence>
<dbReference type="eggNOG" id="COG2814">
    <property type="taxonomic scope" value="Bacteria"/>
</dbReference>
<feature type="transmembrane region" description="Helical" evidence="7">
    <location>
        <begin position="330"/>
        <end position="351"/>
    </location>
</feature>
<dbReference type="PANTHER" id="PTHR43124">
    <property type="entry name" value="PURINE EFFLUX PUMP PBUE"/>
    <property type="match status" value="1"/>
</dbReference>
<feature type="transmembrane region" description="Helical" evidence="7">
    <location>
        <begin position="131"/>
        <end position="151"/>
    </location>
</feature>
<comment type="subcellular location">
    <subcellularLocation>
        <location evidence="1">Cell membrane</location>
        <topology evidence="1">Multi-pass membrane protein</topology>
    </subcellularLocation>
</comment>
<name>A0A0P6W4V7_9BACI</name>
<dbReference type="Proteomes" id="UP000050398">
    <property type="component" value="Unassembled WGS sequence"/>
</dbReference>
<feature type="transmembrane region" description="Helical" evidence="7">
    <location>
        <begin position="208"/>
        <end position="227"/>
    </location>
</feature>
<comment type="caution">
    <text evidence="9">The sequence shown here is derived from an EMBL/GenBank/DDBJ whole genome shotgun (WGS) entry which is preliminary data.</text>
</comment>
<dbReference type="EMBL" id="LIXZ01000001">
    <property type="protein sequence ID" value="KPL61472.1"/>
    <property type="molecule type" value="Genomic_DNA"/>
</dbReference>
<evidence type="ECO:0000256" key="7">
    <source>
        <dbReference type="SAM" id="Phobius"/>
    </source>
</evidence>
<evidence type="ECO:0000259" key="8">
    <source>
        <dbReference type="PROSITE" id="PS50850"/>
    </source>
</evidence>
<dbReference type="SUPFAM" id="SSF103473">
    <property type="entry name" value="MFS general substrate transporter"/>
    <property type="match status" value="1"/>
</dbReference>
<feature type="transmembrane region" description="Helical" evidence="7">
    <location>
        <begin position="295"/>
        <end position="318"/>
    </location>
</feature>
<evidence type="ECO:0000313" key="10">
    <source>
        <dbReference type="Proteomes" id="UP000050398"/>
    </source>
</evidence>
<evidence type="ECO:0000256" key="5">
    <source>
        <dbReference type="ARBA" id="ARBA00022989"/>
    </source>
</evidence>
<keyword evidence="6 7" id="KW-0472">Membrane</keyword>
<feature type="domain" description="Major facilitator superfamily (MFS) profile" evidence="8">
    <location>
        <begin position="8"/>
        <end position="380"/>
    </location>
</feature>
<dbReference type="InterPro" id="IPR036259">
    <property type="entry name" value="MFS_trans_sf"/>
</dbReference>
<dbReference type="GO" id="GO:0005886">
    <property type="term" value="C:plasma membrane"/>
    <property type="evidence" value="ECO:0007669"/>
    <property type="project" value="UniProtKB-SubCell"/>
</dbReference>
<dbReference type="PANTHER" id="PTHR43124:SF3">
    <property type="entry name" value="CHLORAMPHENICOL EFFLUX PUMP RV0191"/>
    <property type="match status" value="1"/>
</dbReference>
<dbReference type="OrthoDB" id="9781156at2"/>
<evidence type="ECO:0000256" key="3">
    <source>
        <dbReference type="ARBA" id="ARBA00022475"/>
    </source>
</evidence>
<sequence>MNQYFHRITAVLVVMAVMVACNIYTFIPIYGSIAATLSIPQSEVVMAGTSFIFFYACGLLTFANLADHFGKKRILVWGMLASAVSSGLVGLSADFWSLFITRGLQGFCLGSFAPVAFAYTYDLFSGKPRTLLLAFINSGFLFAGILGQLLSEGITRYSGWSAVFFFFAMVYASLFLIGNQTLPPANVVSVSPSQQIATIVKLLKRKELLYCYGIVFTLLATFIAYYDSLTRYMSEDPDLLFLTRAVGLIGAVLSLFTGRFMEALGIYKTLFIGVALSLISVVAAFIYAYGHEPFIIILSSILFVSAISLLIPTVITLIGNMSGKGRSQALSLYSFLLLGGTSVAPLVIMHLTYVQSLFLLVGCFLFHAWMGGLLYVGRKSWGAGD</sequence>
<dbReference type="Pfam" id="PF07690">
    <property type="entry name" value="MFS_1"/>
    <property type="match status" value="1"/>
</dbReference>
<proteinExistence type="predicted"/>
<feature type="transmembrane region" description="Helical" evidence="7">
    <location>
        <begin position="99"/>
        <end position="119"/>
    </location>
</feature>
<keyword evidence="2" id="KW-0813">Transport</keyword>
<dbReference type="PROSITE" id="PS51257">
    <property type="entry name" value="PROKAR_LIPOPROTEIN"/>
    <property type="match status" value="1"/>
</dbReference>
<dbReference type="PROSITE" id="PS50850">
    <property type="entry name" value="MFS"/>
    <property type="match status" value="1"/>
</dbReference>
<feature type="transmembrane region" description="Helical" evidence="7">
    <location>
        <begin position="157"/>
        <end position="177"/>
    </location>
</feature>
<feature type="transmembrane region" description="Helical" evidence="7">
    <location>
        <begin position="12"/>
        <end position="33"/>
    </location>
</feature>
<evidence type="ECO:0000313" key="9">
    <source>
        <dbReference type="EMBL" id="KPL61472.1"/>
    </source>
</evidence>
<evidence type="ECO:0000256" key="2">
    <source>
        <dbReference type="ARBA" id="ARBA00022448"/>
    </source>
</evidence>
<dbReference type="GO" id="GO:0022857">
    <property type="term" value="F:transmembrane transporter activity"/>
    <property type="evidence" value="ECO:0007669"/>
    <property type="project" value="InterPro"/>
</dbReference>
<reference evidence="9 10" key="1">
    <citation type="submission" date="2015-08" db="EMBL/GenBank/DDBJ databases">
        <title>Draft Genome Sequence of Bacillus vietnamensis UCD-SED5.</title>
        <authorList>
            <person name="Lee R.D."/>
            <person name="Jospin G."/>
            <person name="Lang J.M."/>
            <person name="Coil D.A."/>
            <person name="Eisen J.A."/>
        </authorList>
    </citation>
    <scope>NUCLEOTIDE SEQUENCE [LARGE SCALE GENOMIC DNA]</scope>
    <source>
        <strain evidence="9 10">UCD-SED5</strain>
    </source>
</reference>
<evidence type="ECO:0000256" key="4">
    <source>
        <dbReference type="ARBA" id="ARBA00022692"/>
    </source>
</evidence>
<feature type="transmembrane region" description="Helical" evidence="7">
    <location>
        <begin position="357"/>
        <end position="376"/>
    </location>
</feature>
<dbReference type="PATRIC" id="fig|218284.4.peg.474"/>
<dbReference type="InterPro" id="IPR050189">
    <property type="entry name" value="MFS_Efflux_Transporters"/>
</dbReference>
<feature type="transmembrane region" description="Helical" evidence="7">
    <location>
        <begin position="45"/>
        <end position="62"/>
    </location>
</feature>
<accession>A0A0P6W4V7</accession>
<keyword evidence="5 7" id="KW-1133">Transmembrane helix</keyword>
<dbReference type="AlphaFoldDB" id="A0A0P6W4V7"/>
<protein>
    <recommendedName>
        <fullName evidence="8">Major facilitator superfamily (MFS) profile domain-containing protein</fullName>
    </recommendedName>
</protein>
<keyword evidence="4 7" id="KW-0812">Transmembrane</keyword>